<proteinExistence type="predicted"/>
<evidence type="ECO:0000313" key="3">
    <source>
        <dbReference type="Proteomes" id="UP001066276"/>
    </source>
</evidence>
<sequence length="122" mass="13100">MLEHASSGQTGGTLDMERQCLEKKESKALDGGSHIGDICRRSLRVATENQQTLVHCLINFHSYDTGPWWTTGVLGADDGGFEGDPEYAVGILYRPLSTKGTPGAPAHDQVDMSPFSPGPVAR</sequence>
<dbReference type="AlphaFoldDB" id="A0AAV7MZ22"/>
<protein>
    <submittedName>
        <fullName evidence="2">Uncharacterized protein</fullName>
    </submittedName>
</protein>
<name>A0AAV7MZ22_PLEWA</name>
<keyword evidence="3" id="KW-1185">Reference proteome</keyword>
<reference evidence="2" key="1">
    <citation type="journal article" date="2022" name="bioRxiv">
        <title>Sequencing and chromosome-scale assembly of the giantPleurodeles waltlgenome.</title>
        <authorList>
            <person name="Brown T."/>
            <person name="Elewa A."/>
            <person name="Iarovenko S."/>
            <person name="Subramanian E."/>
            <person name="Araus A.J."/>
            <person name="Petzold A."/>
            <person name="Susuki M."/>
            <person name="Suzuki K.-i.T."/>
            <person name="Hayashi T."/>
            <person name="Toyoda A."/>
            <person name="Oliveira C."/>
            <person name="Osipova E."/>
            <person name="Leigh N.D."/>
            <person name="Simon A."/>
            <person name="Yun M.H."/>
        </authorList>
    </citation>
    <scope>NUCLEOTIDE SEQUENCE</scope>
    <source>
        <strain evidence="2">20211129_DDA</strain>
        <tissue evidence="2">Liver</tissue>
    </source>
</reference>
<feature type="region of interest" description="Disordered" evidence="1">
    <location>
        <begin position="98"/>
        <end position="122"/>
    </location>
</feature>
<dbReference type="Proteomes" id="UP001066276">
    <property type="component" value="Chromosome 9"/>
</dbReference>
<dbReference type="EMBL" id="JANPWB010000013">
    <property type="protein sequence ID" value="KAJ1105635.1"/>
    <property type="molecule type" value="Genomic_DNA"/>
</dbReference>
<evidence type="ECO:0000313" key="2">
    <source>
        <dbReference type="EMBL" id="KAJ1105635.1"/>
    </source>
</evidence>
<accession>A0AAV7MZ22</accession>
<evidence type="ECO:0000256" key="1">
    <source>
        <dbReference type="SAM" id="MobiDB-lite"/>
    </source>
</evidence>
<gene>
    <name evidence="2" type="ORF">NDU88_003040</name>
</gene>
<organism evidence="2 3">
    <name type="scientific">Pleurodeles waltl</name>
    <name type="common">Iberian ribbed newt</name>
    <dbReference type="NCBI Taxonomy" id="8319"/>
    <lineage>
        <taxon>Eukaryota</taxon>
        <taxon>Metazoa</taxon>
        <taxon>Chordata</taxon>
        <taxon>Craniata</taxon>
        <taxon>Vertebrata</taxon>
        <taxon>Euteleostomi</taxon>
        <taxon>Amphibia</taxon>
        <taxon>Batrachia</taxon>
        <taxon>Caudata</taxon>
        <taxon>Salamandroidea</taxon>
        <taxon>Salamandridae</taxon>
        <taxon>Pleurodelinae</taxon>
        <taxon>Pleurodeles</taxon>
    </lineage>
</organism>
<comment type="caution">
    <text evidence="2">The sequence shown here is derived from an EMBL/GenBank/DDBJ whole genome shotgun (WGS) entry which is preliminary data.</text>
</comment>